<dbReference type="Proteomes" id="UP001244552">
    <property type="component" value="Unassembled WGS sequence"/>
</dbReference>
<dbReference type="RefSeq" id="WP_209989444.1">
    <property type="nucleotide sequence ID" value="NZ_JAGINO010000028.1"/>
</dbReference>
<name>A0ABU0MSP7_9PROT</name>
<organism evidence="1 2">
    <name type="scientific">Azospirillum picis</name>
    <dbReference type="NCBI Taxonomy" id="488438"/>
    <lineage>
        <taxon>Bacteria</taxon>
        <taxon>Pseudomonadati</taxon>
        <taxon>Pseudomonadota</taxon>
        <taxon>Alphaproteobacteria</taxon>
        <taxon>Rhodospirillales</taxon>
        <taxon>Azospirillaceae</taxon>
        <taxon>Azospirillum</taxon>
    </lineage>
</organism>
<dbReference type="EMBL" id="JAUSVU010000028">
    <property type="protein sequence ID" value="MDQ0536516.1"/>
    <property type="molecule type" value="Genomic_DNA"/>
</dbReference>
<keyword evidence="2" id="KW-1185">Reference proteome</keyword>
<sequence>MTTDARLSTLLSQLVANERHHEDLAASGQPYAAVEEDRNDKRAELEAELFSIPAAGMRGIAAKLAALWPDVAVNRSYGQPPSEQHDLAVRRFWKVIQEVERLADAVEQQATGH</sequence>
<evidence type="ECO:0000313" key="1">
    <source>
        <dbReference type="EMBL" id="MDQ0536516.1"/>
    </source>
</evidence>
<accession>A0ABU0MSP7</accession>
<reference evidence="1 2" key="1">
    <citation type="submission" date="2023-07" db="EMBL/GenBank/DDBJ databases">
        <title>Genomic Encyclopedia of Type Strains, Phase IV (KMG-IV): sequencing the most valuable type-strain genomes for metagenomic binning, comparative biology and taxonomic classification.</title>
        <authorList>
            <person name="Goeker M."/>
        </authorList>
    </citation>
    <scope>NUCLEOTIDE SEQUENCE [LARGE SCALE GENOMIC DNA]</scope>
    <source>
        <strain evidence="1 2">DSM 19922</strain>
    </source>
</reference>
<evidence type="ECO:0000313" key="2">
    <source>
        <dbReference type="Proteomes" id="UP001244552"/>
    </source>
</evidence>
<proteinExistence type="predicted"/>
<gene>
    <name evidence="1" type="ORF">QO018_005413</name>
</gene>
<protein>
    <submittedName>
        <fullName evidence="1">Uncharacterized protein</fullName>
    </submittedName>
</protein>
<comment type="caution">
    <text evidence="1">The sequence shown here is derived from an EMBL/GenBank/DDBJ whole genome shotgun (WGS) entry which is preliminary data.</text>
</comment>